<evidence type="ECO:0000313" key="8">
    <source>
        <dbReference type="EMBL" id="OIQ64675.1"/>
    </source>
</evidence>
<dbReference type="InterPro" id="IPR029063">
    <property type="entry name" value="SAM-dependent_MTases_sf"/>
</dbReference>
<dbReference type="PRINTS" id="PR00507">
    <property type="entry name" value="N12N6MTFRASE"/>
</dbReference>
<sequence length="252" mass="28370">MAAMNAVLHGFDHSPIVRRDSICGGEDRWDETQFDIILENPPFSGARTDAKPSLRIEKGDKYVLFLAHALRTLRQGGRAGIIFPNGILFGDTGSHIEVKKRLLDKFDLQAVVMLPKGMFEPYTPNPTCFFIFQNSGKPTENVWFYRLEGDGSTLTKARKFGPQYRNDFPDLLAKWPTRVDAAGHAWRVPVQTIRDNNYNMTLSGLGLIEPDKTEHEAPEEILERVAGTQERVLELIEEMRTLLLEDAGNGAV</sequence>
<dbReference type="EC" id="2.1.1.72" evidence="1"/>
<proteinExistence type="predicted"/>
<dbReference type="GO" id="GO:0009307">
    <property type="term" value="P:DNA restriction-modification system"/>
    <property type="evidence" value="ECO:0007669"/>
    <property type="project" value="UniProtKB-KW"/>
</dbReference>
<reference evidence="8" key="1">
    <citation type="submission" date="2016-10" db="EMBL/GenBank/DDBJ databases">
        <title>Sequence of Gallionella enrichment culture.</title>
        <authorList>
            <person name="Poehlein A."/>
            <person name="Muehling M."/>
            <person name="Daniel R."/>
        </authorList>
    </citation>
    <scope>NUCLEOTIDE SEQUENCE</scope>
</reference>
<dbReference type="InterPro" id="IPR002052">
    <property type="entry name" value="DNA_methylase_N6_adenine_CS"/>
</dbReference>
<protein>
    <recommendedName>
        <fullName evidence="1">site-specific DNA-methyltransferase (adenine-specific)</fullName>
        <ecNumber evidence="1">2.1.1.72</ecNumber>
    </recommendedName>
</protein>
<evidence type="ECO:0000256" key="1">
    <source>
        <dbReference type="ARBA" id="ARBA00011900"/>
    </source>
</evidence>
<dbReference type="PROSITE" id="PS00092">
    <property type="entry name" value="N6_MTASE"/>
    <property type="match status" value="1"/>
</dbReference>
<keyword evidence="3 8" id="KW-0808">Transferase</keyword>
<keyword evidence="5" id="KW-0680">Restriction system</keyword>
<dbReference type="AlphaFoldDB" id="A0A1J5PHC0"/>
<dbReference type="PANTHER" id="PTHR42933:SF3">
    <property type="entry name" value="TYPE I RESTRICTION ENZYME MJAVIII METHYLASE SUBUNIT"/>
    <property type="match status" value="1"/>
</dbReference>
<dbReference type="GO" id="GO:0008170">
    <property type="term" value="F:N-methyltransferase activity"/>
    <property type="evidence" value="ECO:0007669"/>
    <property type="project" value="InterPro"/>
</dbReference>
<keyword evidence="2 8" id="KW-0489">Methyltransferase</keyword>
<dbReference type="Gene3D" id="3.40.50.150">
    <property type="entry name" value="Vaccinia Virus protein VP39"/>
    <property type="match status" value="1"/>
</dbReference>
<evidence type="ECO:0000256" key="6">
    <source>
        <dbReference type="ARBA" id="ARBA00047942"/>
    </source>
</evidence>
<evidence type="ECO:0000259" key="7">
    <source>
        <dbReference type="Pfam" id="PF02384"/>
    </source>
</evidence>
<evidence type="ECO:0000256" key="5">
    <source>
        <dbReference type="ARBA" id="ARBA00022747"/>
    </source>
</evidence>
<evidence type="ECO:0000256" key="4">
    <source>
        <dbReference type="ARBA" id="ARBA00022691"/>
    </source>
</evidence>
<name>A0A1J5PHC0_9ZZZZ</name>
<feature type="domain" description="DNA methylase adenine-specific" evidence="7">
    <location>
        <begin position="1"/>
        <end position="202"/>
    </location>
</feature>
<dbReference type="EMBL" id="MLJW01007926">
    <property type="protein sequence ID" value="OIQ64675.1"/>
    <property type="molecule type" value="Genomic_DNA"/>
</dbReference>
<comment type="caution">
    <text evidence="8">The sequence shown here is derived from an EMBL/GenBank/DDBJ whole genome shotgun (WGS) entry which is preliminary data.</text>
</comment>
<dbReference type="InterPro" id="IPR051537">
    <property type="entry name" value="DNA_Adenine_Mtase"/>
</dbReference>
<keyword evidence="4" id="KW-0949">S-adenosyl-L-methionine</keyword>
<dbReference type="InterPro" id="IPR003356">
    <property type="entry name" value="DNA_methylase_A-5"/>
</dbReference>
<gene>
    <name evidence="8" type="ORF">GALL_537730</name>
</gene>
<dbReference type="GO" id="GO:0009007">
    <property type="term" value="F:site-specific DNA-methyltransferase (adenine-specific) activity"/>
    <property type="evidence" value="ECO:0007669"/>
    <property type="project" value="UniProtKB-EC"/>
</dbReference>
<dbReference type="Pfam" id="PF02384">
    <property type="entry name" value="N6_Mtase"/>
    <property type="match status" value="1"/>
</dbReference>
<accession>A0A1J5PHC0</accession>
<evidence type="ECO:0000256" key="3">
    <source>
        <dbReference type="ARBA" id="ARBA00022679"/>
    </source>
</evidence>
<dbReference type="PANTHER" id="PTHR42933">
    <property type="entry name" value="SLR6095 PROTEIN"/>
    <property type="match status" value="1"/>
</dbReference>
<organism evidence="8">
    <name type="scientific">mine drainage metagenome</name>
    <dbReference type="NCBI Taxonomy" id="410659"/>
    <lineage>
        <taxon>unclassified sequences</taxon>
        <taxon>metagenomes</taxon>
        <taxon>ecological metagenomes</taxon>
    </lineage>
</organism>
<dbReference type="GO" id="GO:0032259">
    <property type="term" value="P:methylation"/>
    <property type="evidence" value="ECO:0007669"/>
    <property type="project" value="UniProtKB-KW"/>
</dbReference>
<dbReference type="GO" id="GO:0003677">
    <property type="term" value="F:DNA binding"/>
    <property type="evidence" value="ECO:0007669"/>
    <property type="project" value="InterPro"/>
</dbReference>
<dbReference type="SUPFAM" id="SSF53335">
    <property type="entry name" value="S-adenosyl-L-methionine-dependent methyltransferases"/>
    <property type="match status" value="1"/>
</dbReference>
<evidence type="ECO:0000256" key="2">
    <source>
        <dbReference type="ARBA" id="ARBA00022603"/>
    </source>
</evidence>
<comment type="catalytic activity">
    <reaction evidence="6">
        <text>a 2'-deoxyadenosine in DNA + S-adenosyl-L-methionine = an N(6)-methyl-2'-deoxyadenosine in DNA + S-adenosyl-L-homocysteine + H(+)</text>
        <dbReference type="Rhea" id="RHEA:15197"/>
        <dbReference type="Rhea" id="RHEA-COMP:12418"/>
        <dbReference type="Rhea" id="RHEA-COMP:12419"/>
        <dbReference type="ChEBI" id="CHEBI:15378"/>
        <dbReference type="ChEBI" id="CHEBI:57856"/>
        <dbReference type="ChEBI" id="CHEBI:59789"/>
        <dbReference type="ChEBI" id="CHEBI:90615"/>
        <dbReference type="ChEBI" id="CHEBI:90616"/>
        <dbReference type="EC" id="2.1.1.72"/>
    </reaction>
</comment>